<gene>
    <name evidence="4" type="ORF">B7P43_G00359</name>
</gene>
<name>A0A2J7PM89_9NEOP</name>
<dbReference type="Proteomes" id="UP000235965">
    <property type="component" value="Unassembled WGS sequence"/>
</dbReference>
<dbReference type="GO" id="GO:0008080">
    <property type="term" value="F:N-acetyltransferase activity"/>
    <property type="evidence" value="ECO:0007669"/>
    <property type="project" value="InterPro"/>
</dbReference>
<keyword evidence="5" id="KW-1185">Reference proteome</keyword>
<keyword evidence="2" id="KW-0812">Transmembrane</keyword>
<dbReference type="EMBL" id="NEVH01024418">
    <property type="protein sequence ID" value="PNF17452.1"/>
    <property type="molecule type" value="Genomic_DNA"/>
</dbReference>
<evidence type="ECO:0000259" key="3">
    <source>
        <dbReference type="PROSITE" id="PS51186"/>
    </source>
</evidence>
<accession>A0A2J7PM89</accession>
<dbReference type="OrthoDB" id="41532at2759"/>
<protein>
    <recommendedName>
        <fullName evidence="3">N-acetyltransferase domain-containing protein</fullName>
    </recommendedName>
</protein>
<dbReference type="InterPro" id="IPR050769">
    <property type="entry name" value="NAT_camello-type"/>
</dbReference>
<dbReference type="SUPFAM" id="SSF55729">
    <property type="entry name" value="Acyl-CoA N-acyltransferases (Nat)"/>
    <property type="match status" value="1"/>
</dbReference>
<keyword evidence="2" id="KW-0472">Membrane</keyword>
<dbReference type="CDD" id="cd04301">
    <property type="entry name" value="NAT_SF"/>
    <property type="match status" value="1"/>
</dbReference>
<dbReference type="InterPro" id="IPR000182">
    <property type="entry name" value="GNAT_dom"/>
</dbReference>
<dbReference type="Gene3D" id="3.40.630.30">
    <property type="match status" value="1"/>
</dbReference>
<organism evidence="4 5">
    <name type="scientific">Cryptotermes secundus</name>
    <dbReference type="NCBI Taxonomy" id="105785"/>
    <lineage>
        <taxon>Eukaryota</taxon>
        <taxon>Metazoa</taxon>
        <taxon>Ecdysozoa</taxon>
        <taxon>Arthropoda</taxon>
        <taxon>Hexapoda</taxon>
        <taxon>Insecta</taxon>
        <taxon>Pterygota</taxon>
        <taxon>Neoptera</taxon>
        <taxon>Polyneoptera</taxon>
        <taxon>Dictyoptera</taxon>
        <taxon>Blattodea</taxon>
        <taxon>Blattoidea</taxon>
        <taxon>Termitoidae</taxon>
        <taxon>Kalotermitidae</taxon>
        <taxon>Cryptotermitinae</taxon>
        <taxon>Cryptotermes</taxon>
    </lineage>
</organism>
<comment type="caution">
    <text evidence="4">The sequence shown here is derived from an EMBL/GenBank/DDBJ whole genome shotgun (WGS) entry which is preliminary data.</text>
</comment>
<dbReference type="PANTHER" id="PTHR13947">
    <property type="entry name" value="GNAT FAMILY N-ACETYLTRANSFERASE"/>
    <property type="match status" value="1"/>
</dbReference>
<keyword evidence="1" id="KW-0808">Transferase</keyword>
<evidence type="ECO:0000313" key="5">
    <source>
        <dbReference type="Proteomes" id="UP000235965"/>
    </source>
</evidence>
<sequence>MNHLVIIRYYRPGDELFCREIIKEGTMSTVNTAFIAGLTREITFQTMVLMAALMFIFLGVPFSVCVWSVPAVIILMYLFIWFGHTFKAIEMAQDVSNIPRVYMSSEYTGFWVAEVHEPYFMTREPSQVKYTVTTERELKDNNIEVTQHLGKKIVGTIAITRNKHSTDTAWLRRMAVSPKYQRKGIASVLVDEALRFCKDKGYCAVELVTSECHDAARELYLKKGFDLKQIYHKPIVGTIVTIQMYDFLFRIKPSEKPPNY</sequence>
<dbReference type="PROSITE" id="PS51186">
    <property type="entry name" value="GNAT"/>
    <property type="match status" value="1"/>
</dbReference>
<dbReference type="InParanoid" id="A0A2J7PM89"/>
<proteinExistence type="predicted"/>
<dbReference type="InterPro" id="IPR016181">
    <property type="entry name" value="Acyl_CoA_acyltransferase"/>
</dbReference>
<evidence type="ECO:0000256" key="2">
    <source>
        <dbReference type="SAM" id="Phobius"/>
    </source>
</evidence>
<reference evidence="4 5" key="1">
    <citation type="submission" date="2017-12" db="EMBL/GenBank/DDBJ databases">
        <title>Hemimetabolous genomes reveal molecular basis of termite eusociality.</title>
        <authorList>
            <person name="Harrison M.C."/>
            <person name="Jongepier E."/>
            <person name="Robertson H.M."/>
            <person name="Arning N."/>
            <person name="Bitard-Feildel T."/>
            <person name="Chao H."/>
            <person name="Childers C.P."/>
            <person name="Dinh H."/>
            <person name="Doddapaneni H."/>
            <person name="Dugan S."/>
            <person name="Gowin J."/>
            <person name="Greiner C."/>
            <person name="Han Y."/>
            <person name="Hu H."/>
            <person name="Hughes D.S.T."/>
            <person name="Huylmans A.-K."/>
            <person name="Kemena C."/>
            <person name="Kremer L.P.M."/>
            <person name="Lee S.L."/>
            <person name="Lopez-Ezquerra A."/>
            <person name="Mallet L."/>
            <person name="Monroy-Kuhn J.M."/>
            <person name="Moser A."/>
            <person name="Murali S.C."/>
            <person name="Muzny D.M."/>
            <person name="Otani S."/>
            <person name="Piulachs M.-D."/>
            <person name="Poelchau M."/>
            <person name="Qu J."/>
            <person name="Schaub F."/>
            <person name="Wada-Katsumata A."/>
            <person name="Worley K.C."/>
            <person name="Xie Q."/>
            <person name="Ylla G."/>
            <person name="Poulsen M."/>
            <person name="Gibbs R.A."/>
            <person name="Schal C."/>
            <person name="Richards S."/>
            <person name="Belles X."/>
            <person name="Korb J."/>
            <person name="Bornberg-Bauer E."/>
        </authorList>
    </citation>
    <scope>NUCLEOTIDE SEQUENCE [LARGE SCALE GENOMIC DNA]</scope>
    <source>
        <tissue evidence="4">Whole body</tissue>
    </source>
</reference>
<evidence type="ECO:0000313" key="4">
    <source>
        <dbReference type="EMBL" id="PNF17452.1"/>
    </source>
</evidence>
<dbReference type="Pfam" id="PF00583">
    <property type="entry name" value="Acetyltransf_1"/>
    <property type="match status" value="1"/>
</dbReference>
<dbReference type="AlphaFoldDB" id="A0A2J7PM89"/>
<feature type="domain" description="N-acetyltransferase" evidence="3">
    <location>
        <begin position="105"/>
        <end position="246"/>
    </location>
</feature>
<dbReference type="PANTHER" id="PTHR13947:SF37">
    <property type="entry name" value="LD18367P"/>
    <property type="match status" value="1"/>
</dbReference>
<evidence type="ECO:0000256" key="1">
    <source>
        <dbReference type="ARBA" id="ARBA00022679"/>
    </source>
</evidence>
<keyword evidence="2" id="KW-1133">Transmembrane helix</keyword>
<feature type="transmembrane region" description="Helical" evidence="2">
    <location>
        <begin position="48"/>
        <end position="81"/>
    </location>
</feature>